<dbReference type="SMART" id="SM00382">
    <property type="entry name" value="AAA"/>
    <property type="match status" value="1"/>
</dbReference>
<accession>A0A7G9RXS8</accession>
<sequence length="238" mass="26610">MIKLENISKTYNKTHLAVDDLTLEIKPGEIVGFIGPNGAGKTTTLKMLTGILKPDTGSIFINGYNIQTDPIEAKKEFGYVSDDPNAFLKLKGIEYLNFIANMYQVDVETRNARISEYSKLLQMENALGDTISSYSHGMRQKIMVMGVLVHDPNLWILDEPLTGLDPQSSYTLKSLMKQRASEGKSVIFSTHVLEVAEKLCDQIAIINHGKIVYQGTLEYLKETSGDLSLEEIFLELTR</sequence>
<dbReference type="Proteomes" id="UP000515928">
    <property type="component" value="Chromosome"/>
</dbReference>
<evidence type="ECO:0000256" key="3">
    <source>
        <dbReference type="ARBA" id="ARBA00022840"/>
    </source>
</evidence>
<evidence type="ECO:0000313" key="5">
    <source>
        <dbReference type="EMBL" id="QNN60403.1"/>
    </source>
</evidence>
<dbReference type="InterPro" id="IPR003593">
    <property type="entry name" value="AAA+_ATPase"/>
</dbReference>
<dbReference type="InterPro" id="IPR003439">
    <property type="entry name" value="ABC_transporter-like_ATP-bd"/>
</dbReference>
<keyword evidence="3 5" id="KW-0067">ATP-binding</keyword>
<gene>
    <name evidence="5" type="ORF">H9L01_08500</name>
</gene>
<dbReference type="PROSITE" id="PS50893">
    <property type="entry name" value="ABC_TRANSPORTER_2"/>
    <property type="match status" value="1"/>
</dbReference>
<dbReference type="SUPFAM" id="SSF52540">
    <property type="entry name" value="P-loop containing nucleoside triphosphate hydrolases"/>
    <property type="match status" value="1"/>
</dbReference>
<evidence type="ECO:0000313" key="6">
    <source>
        <dbReference type="Proteomes" id="UP000515928"/>
    </source>
</evidence>
<dbReference type="InterPro" id="IPR027417">
    <property type="entry name" value="P-loop_NTPase"/>
</dbReference>
<evidence type="ECO:0000256" key="2">
    <source>
        <dbReference type="ARBA" id="ARBA00022741"/>
    </source>
</evidence>
<dbReference type="Pfam" id="PF00005">
    <property type="entry name" value="ABC_tran"/>
    <property type="match status" value="1"/>
</dbReference>
<dbReference type="PANTHER" id="PTHR42939:SF1">
    <property type="entry name" value="ABC TRANSPORTER ATP-BINDING PROTEIN ALBC-RELATED"/>
    <property type="match status" value="1"/>
</dbReference>
<protein>
    <submittedName>
        <fullName evidence="5">ABC transporter ATP-binding protein</fullName>
    </submittedName>
</protein>
<feature type="domain" description="ABC transporter" evidence="4">
    <location>
        <begin position="2"/>
        <end position="233"/>
    </location>
</feature>
<dbReference type="Gene3D" id="3.40.50.300">
    <property type="entry name" value="P-loop containing nucleotide triphosphate hydrolases"/>
    <property type="match status" value="1"/>
</dbReference>
<dbReference type="InterPro" id="IPR051782">
    <property type="entry name" value="ABC_Transporter_VariousFunc"/>
</dbReference>
<proteinExistence type="predicted"/>
<dbReference type="EMBL" id="CP060715">
    <property type="protein sequence ID" value="QNN60403.1"/>
    <property type="molecule type" value="Genomic_DNA"/>
</dbReference>
<evidence type="ECO:0000259" key="4">
    <source>
        <dbReference type="PROSITE" id="PS50893"/>
    </source>
</evidence>
<keyword evidence="6" id="KW-1185">Reference proteome</keyword>
<dbReference type="CDD" id="cd03230">
    <property type="entry name" value="ABC_DR_subfamily_A"/>
    <property type="match status" value="1"/>
</dbReference>
<dbReference type="GO" id="GO:0016887">
    <property type="term" value="F:ATP hydrolysis activity"/>
    <property type="evidence" value="ECO:0007669"/>
    <property type="project" value="InterPro"/>
</dbReference>
<evidence type="ECO:0000256" key="1">
    <source>
        <dbReference type="ARBA" id="ARBA00022448"/>
    </source>
</evidence>
<keyword evidence="1" id="KW-0813">Transport</keyword>
<dbReference type="AlphaFoldDB" id="A0A7G9RXS8"/>
<organism evidence="5 6">
    <name type="scientific">Erysipelothrix inopinata</name>
    <dbReference type="NCBI Taxonomy" id="225084"/>
    <lineage>
        <taxon>Bacteria</taxon>
        <taxon>Bacillati</taxon>
        <taxon>Bacillota</taxon>
        <taxon>Erysipelotrichia</taxon>
        <taxon>Erysipelotrichales</taxon>
        <taxon>Erysipelotrichaceae</taxon>
        <taxon>Erysipelothrix</taxon>
    </lineage>
</organism>
<name>A0A7G9RXS8_9FIRM</name>
<keyword evidence="2" id="KW-0547">Nucleotide-binding</keyword>
<dbReference type="PANTHER" id="PTHR42939">
    <property type="entry name" value="ABC TRANSPORTER ATP-BINDING PROTEIN ALBC-RELATED"/>
    <property type="match status" value="1"/>
</dbReference>
<dbReference type="GO" id="GO:0005524">
    <property type="term" value="F:ATP binding"/>
    <property type="evidence" value="ECO:0007669"/>
    <property type="project" value="UniProtKB-KW"/>
</dbReference>
<reference evidence="5 6" key="1">
    <citation type="submission" date="2020-08" db="EMBL/GenBank/DDBJ databases">
        <title>Genome sequence of Erysipelothrix inopinata DSM 15511T.</title>
        <authorList>
            <person name="Hyun D.-W."/>
            <person name="Bae J.-W."/>
        </authorList>
    </citation>
    <scope>NUCLEOTIDE SEQUENCE [LARGE SCALE GENOMIC DNA]</scope>
    <source>
        <strain evidence="5 6">DSM 15511</strain>
    </source>
</reference>
<dbReference type="KEGG" id="eio:H9L01_08500"/>